<gene>
    <name evidence="1" type="ORF">O181_004720</name>
</gene>
<dbReference type="Gene3D" id="3.10.10.10">
    <property type="entry name" value="HIV Type 1 Reverse Transcriptase, subunit A, domain 1"/>
    <property type="match status" value="1"/>
</dbReference>
<name>A0A9Q3BGZ4_9BASI</name>
<reference evidence="1" key="1">
    <citation type="submission" date="2021-03" db="EMBL/GenBank/DDBJ databases">
        <title>Draft genome sequence of rust myrtle Austropuccinia psidii MF-1, a brazilian biotype.</title>
        <authorList>
            <person name="Quecine M.C."/>
            <person name="Pachon D.M.R."/>
            <person name="Bonatelli M.L."/>
            <person name="Correr F.H."/>
            <person name="Franceschini L.M."/>
            <person name="Leite T.F."/>
            <person name="Margarido G.R.A."/>
            <person name="Almeida C.A."/>
            <person name="Ferrarezi J.A."/>
            <person name="Labate C.A."/>
        </authorList>
    </citation>
    <scope>NUCLEOTIDE SEQUENCE</scope>
    <source>
        <strain evidence="1">MF-1</strain>
    </source>
</reference>
<dbReference type="EMBL" id="AVOT02000931">
    <property type="protein sequence ID" value="MBW0465005.1"/>
    <property type="molecule type" value="Genomic_DNA"/>
</dbReference>
<dbReference type="AlphaFoldDB" id="A0A9Q3BGZ4"/>
<comment type="caution">
    <text evidence="1">The sequence shown here is derived from an EMBL/GenBank/DDBJ whole genome shotgun (WGS) entry which is preliminary data.</text>
</comment>
<dbReference type="Proteomes" id="UP000765509">
    <property type="component" value="Unassembled WGS sequence"/>
</dbReference>
<dbReference type="SUPFAM" id="SSF56672">
    <property type="entry name" value="DNA/RNA polymerases"/>
    <property type="match status" value="1"/>
</dbReference>
<dbReference type="InterPro" id="IPR043502">
    <property type="entry name" value="DNA/RNA_pol_sf"/>
</dbReference>
<evidence type="ECO:0000313" key="2">
    <source>
        <dbReference type="Proteomes" id="UP000765509"/>
    </source>
</evidence>
<dbReference type="InterPro" id="IPR043128">
    <property type="entry name" value="Rev_trsase/Diguanyl_cyclase"/>
</dbReference>
<evidence type="ECO:0000313" key="1">
    <source>
        <dbReference type="EMBL" id="MBW0465005.1"/>
    </source>
</evidence>
<keyword evidence="2" id="KW-1185">Reference proteome</keyword>
<proteinExistence type="predicted"/>
<dbReference type="OrthoDB" id="3364103at2759"/>
<sequence length="154" mass="17570">MDVIRNISHNEIVKVSTPVLITWHDGQFRLCGDFRELNNYKKDDSYSIPRIPHALGKPVQAKYITKMDCMKVSHPWGQAGIYQSLQIEDLLKPNKQGSFMEDPPNTVSNLNTTQYSQNPHKGFTKYRPVLNTGENTCIDKNGCIEYINTGLNLK</sequence>
<dbReference type="Gene3D" id="3.30.70.270">
    <property type="match status" value="1"/>
</dbReference>
<protein>
    <submittedName>
        <fullName evidence="1">Uncharacterized protein</fullName>
    </submittedName>
</protein>
<organism evidence="1 2">
    <name type="scientific">Austropuccinia psidii MF-1</name>
    <dbReference type="NCBI Taxonomy" id="1389203"/>
    <lineage>
        <taxon>Eukaryota</taxon>
        <taxon>Fungi</taxon>
        <taxon>Dikarya</taxon>
        <taxon>Basidiomycota</taxon>
        <taxon>Pucciniomycotina</taxon>
        <taxon>Pucciniomycetes</taxon>
        <taxon>Pucciniales</taxon>
        <taxon>Sphaerophragmiaceae</taxon>
        <taxon>Austropuccinia</taxon>
    </lineage>
</organism>
<accession>A0A9Q3BGZ4</accession>